<reference evidence="2 3" key="1">
    <citation type="submission" date="2016-11" db="EMBL/GenBank/DDBJ databases">
        <authorList>
            <person name="Jaros S."/>
            <person name="Januszkiewicz K."/>
            <person name="Wedrychowicz H."/>
        </authorList>
    </citation>
    <scope>NUCLEOTIDE SEQUENCE [LARGE SCALE GENOMIC DNA]</scope>
    <source>
        <strain evidence="2 3">DSM 43832</strain>
    </source>
</reference>
<dbReference type="RefSeq" id="WP_073456154.1">
    <property type="nucleotide sequence ID" value="NZ_CALGVN010000026.1"/>
</dbReference>
<dbReference type="Proteomes" id="UP000184363">
    <property type="component" value="Unassembled WGS sequence"/>
</dbReference>
<proteinExistence type="predicted"/>
<name>A0A1M6R5N6_PSETH</name>
<keyword evidence="3" id="KW-1185">Reference proteome</keyword>
<feature type="signal peptide" evidence="1">
    <location>
        <begin position="1"/>
        <end position="25"/>
    </location>
</feature>
<dbReference type="STRING" id="1848.SAMN05443637_104195"/>
<sequence length="116" mass="11405">MLKKAGIVAAASAATLLAVSPLAFAGDKGGHGHGHGRGGSVDDIKVNRVDEGSNAGGLIAIGEVNALNNVNVCPPVNVGVAIGDILGLLAPDTAVAAPTVDDTSCVVDDSIRQNID</sequence>
<evidence type="ECO:0000313" key="3">
    <source>
        <dbReference type="Proteomes" id="UP000184363"/>
    </source>
</evidence>
<evidence type="ECO:0008006" key="4">
    <source>
        <dbReference type="Google" id="ProtNLM"/>
    </source>
</evidence>
<gene>
    <name evidence="2" type="ORF">SAMN05443637_104195</name>
</gene>
<feature type="chain" id="PRO_5012387109" description="Small secreted domain" evidence="1">
    <location>
        <begin position="26"/>
        <end position="116"/>
    </location>
</feature>
<dbReference type="AlphaFoldDB" id="A0A1M6R5N6"/>
<keyword evidence="1" id="KW-0732">Signal</keyword>
<dbReference type="EMBL" id="FRAP01000004">
    <property type="protein sequence ID" value="SHK27762.1"/>
    <property type="molecule type" value="Genomic_DNA"/>
</dbReference>
<protein>
    <recommendedName>
        <fullName evidence="4">Small secreted domain</fullName>
    </recommendedName>
</protein>
<evidence type="ECO:0000256" key="1">
    <source>
        <dbReference type="SAM" id="SignalP"/>
    </source>
</evidence>
<evidence type="ECO:0000313" key="2">
    <source>
        <dbReference type="EMBL" id="SHK27762.1"/>
    </source>
</evidence>
<accession>A0A1M6R5N6</accession>
<organism evidence="2 3">
    <name type="scientific">Pseudonocardia thermophila</name>
    <dbReference type="NCBI Taxonomy" id="1848"/>
    <lineage>
        <taxon>Bacteria</taxon>
        <taxon>Bacillati</taxon>
        <taxon>Actinomycetota</taxon>
        <taxon>Actinomycetes</taxon>
        <taxon>Pseudonocardiales</taxon>
        <taxon>Pseudonocardiaceae</taxon>
        <taxon>Pseudonocardia</taxon>
    </lineage>
</organism>